<dbReference type="PANTHER" id="PTHR23033">
    <property type="entry name" value="BETA1,3-GALACTOSYLTRANSFERASE"/>
    <property type="match status" value="1"/>
</dbReference>
<evidence type="ECO:0000256" key="3">
    <source>
        <dbReference type="ARBA" id="ARBA00022692"/>
    </source>
</evidence>
<gene>
    <name evidence="7" type="ORF">HPB52_019815</name>
</gene>
<evidence type="ECO:0008006" key="9">
    <source>
        <dbReference type="Google" id="ProtNLM"/>
    </source>
</evidence>
<keyword evidence="6" id="KW-0472">Membrane</keyword>
<dbReference type="AlphaFoldDB" id="A0A9D4QEH9"/>
<dbReference type="PANTHER" id="PTHR23033:SF14">
    <property type="entry name" value="GLYCOPROTEIN-N-ACETYLGALACTOSAMINE 3-BETA-GALACTOSYLTRANSFERASE 1-RELATED"/>
    <property type="match status" value="1"/>
</dbReference>
<organism evidence="7 8">
    <name type="scientific">Rhipicephalus sanguineus</name>
    <name type="common">Brown dog tick</name>
    <name type="synonym">Ixodes sanguineus</name>
    <dbReference type="NCBI Taxonomy" id="34632"/>
    <lineage>
        <taxon>Eukaryota</taxon>
        <taxon>Metazoa</taxon>
        <taxon>Ecdysozoa</taxon>
        <taxon>Arthropoda</taxon>
        <taxon>Chelicerata</taxon>
        <taxon>Arachnida</taxon>
        <taxon>Acari</taxon>
        <taxon>Parasitiformes</taxon>
        <taxon>Ixodida</taxon>
        <taxon>Ixodoidea</taxon>
        <taxon>Ixodidae</taxon>
        <taxon>Rhipicephalinae</taxon>
        <taxon>Rhipicephalus</taxon>
        <taxon>Rhipicephalus</taxon>
    </lineage>
</organism>
<evidence type="ECO:0000256" key="2">
    <source>
        <dbReference type="ARBA" id="ARBA00006462"/>
    </source>
</evidence>
<evidence type="ECO:0000256" key="6">
    <source>
        <dbReference type="ARBA" id="ARBA00023136"/>
    </source>
</evidence>
<proteinExistence type="inferred from homology"/>
<keyword evidence="5" id="KW-1133">Transmembrane helix</keyword>
<reference evidence="7" key="1">
    <citation type="journal article" date="2020" name="Cell">
        <title>Large-Scale Comparative Analyses of Tick Genomes Elucidate Their Genetic Diversity and Vector Capacities.</title>
        <authorList>
            <consortium name="Tick Genome and Microbiome Consortium (TIGMIC)"/>
            <person name="Jia N."/>
            <person name="Wang J."/>
            <person name="Shi W."/>
            <person name="Du L."/>
            <person name="Sun Y."/>
            <person name="Zhan W."/>
            <person name="Jiang J.F."/>
            <person name="Wang Q."/>
            <person name="Zhang B."/>
            <person name="Ji P."/>
            <person name="Bell-Sakyi L."/>
            <person name="Cui X.M."/>
            <person name="Yuan T.T."/>
            <person name="Jiang B.G."/>
            <person name="Yang W.F."/>
            <person name="Lam T.T."/>
            <person name="Chang Q.C."/>
            <person name="Ding S.J."/>
            <person name="Wang X.J."/>
            <person name="Zhu J.G."/>
            <person name="Ruan X.D."/>
            <person name="Zhao L."/>
            <person name="Wei J.T."/>
            <person name="Ye R.Z."/>
            <person name="Que T.C."/>
            <person name="Du C.H."/>
            <person name="Zhou Y.H."/>
            <person name="Cheng J.X."/>
            <person name="Dai P.F."/>
            <person name="Guo W.B."/>
            <person name="Han X.H."/>
            <person name="Huang E.J."/>
            <person name="Li L.F."/>
            <person name="Wei W."/>
            <person name="Gao Y.C."/>
            <person name="Liu J.Z."/>
            <person name="Shao H.Z."/>
            <person name="Wang X."/>
            <person name="Wang C.C."/>
            <person name="Yang T.C."/>
            <person name="Huo Q.B."/>
            <person name="Li W."/>
            <person name="Chen H.Y."/>
            <person name="Chen S.E."/>
            <person name="Zhou L.G."/>
            <person name="Ni X.B."/>
            <person name="Tian J.H."/>
            <person name="Sheng Y."/>
            <person name="Liu T."/>
            <person name="Pan Y.S."/>
            <person name="Xia L.Y."/>
            <person name="Li J."/>
            <person name="Zhao F."/>
            <person name="Cao W.C."/>
        </authorList>
    </citation>
    <scope>NUCLEOTIDE SEQUENCE</scope>
    <source>
        <strain evidence="7">Rsan-2018</strain>
    </source>
</reference>
<comment type="subcellular location">
    <subcellularLocation>
        <location evidence="1">Membrane</location>
        <topology evidence="1">Single-pass type II membrane protein</topology>
    </subcellularLocation>
</comment>
<reference evidence="7" key="2">
    <citation type="submission" date="2021-09" db="EMBL/GenBank/DDBJ databases">
        <authorList>
            <person name="Jia N."/>
            <person name="Wang J."/>
            <person name="Shi W."/>
            <person name="Du L."/>
            <person name="Sun Y."/>
            <person name="Zhan W."/>
            <person name="Jiang J."/>
            <person name="Wang Q."/>
            <person name="Zhang B."/>
            <person name="Ji P."/>
            <person name="Sakyi L.B."/>
            <person name="Cui X."/>
            <person name="Yuan T."/>
            <person name="Jiang B."/>
            <person name="Yang W."/>
            <person name="Lam T.T.-Y."/>
            <person name="Chang Q."/>
            <person name="Ding S."/>
            <person name="Wang X."/>
            <person name="Zhu J."/>
            <person name="Ruan X."/>
            <person name="Zhao L."/>
            <person name="Wei J."/>
            <person name="Que T."/>
            <person name="Du C."/>
            <person name="Cheng J."/>
            <person name="Dai P."/>
            <person name="Han X."/>
            <person name="Huang E."/>
            <person name="Gao Y."/>
            <person name="Liu J."/>
            <person name="Shao H."/>
            <person name="Ye R."/>
            <person name="Li L."/>
            <person name="Wei W."/>
            <person name="Wang X."/>
            <person name="Wang C."/>
            <person name="Huo Q."/>
            <person name="Li W."/>
            <person name="Guo W."/>
            <person name="Chen H."/>
            <person name="Chen S."/>
            <person name="Zhou L."/>
            <person name="Zhou L."/>
            <person name="Ni X."/>
            <person name="Tian J."/>
            <person name="Zhou Y."/>
            <person name="Sheng Y."/>
            <person name="Liu T."/>
            <person name="Pan Y."/>
            <person name="Xia L."/>
            <person name="Li J."/>
            <person name="Zhao F."/>
            <person name="Cao W."/>
        </authorList>
    </citation>
    <scope>NUCLEOTIDE SEQUENCE</scope>
    <source>
        <strain evidence="7">Rsan-2018</strain>
        <tissue evidence="7">Larvae</tissue>
    </source>
</reference>
<dbReference type="GO" id="GO:0016263">
    <property type="term" value="F:glycoprotein-N-acetylgalactosamine 3-beta-galactosyltransferase activity"/>
    <property type="evidence" value="ECO:0007669"/>
    <property type="project" value="TreeGrafter"/>
</dbReference>
<evidence type="ECO:0000256" key="5">
    <source>
        <dbReference type="ARBA" id="ARBA00022989"/>
    </source>
</evidence>
<name>A0A9D4QEH9_RHISA</name>
<dbReference type="GO" id="GO:0016020">
    <property type="term" value="C:membrane"/>
    <property type="evidence" value="ECO:0007669"/>
    <property type="project" value="UniProtKB-SubCell"/>
</dbReference>
<keyword evidence="4" id="KW-0735">Signal-anchor</keyword>
<accession>A0A9D4QEH9</accession>
<evidence type="ECO:0000256" key="1">
    <source>
        <dbReference type="ARBA" id="ARBA00004606"/>
    </source>
</evidence>
<evidence type="ECO:0000313" key="8">
    <source>
        <dbReference type="Proteomes" id="UP000821837"/>
    </source>
</evidence>
<dbReference type="VEuPathDB" id="VectorBase:RSAN_028239"/>
<dbReference type="Gene3D" id="3.90.550.50">
    <property type="match status" value="1"/>
</dbReference>
<dbReference type="InterPro" id="IPR026050">
    <property type="entry name" value="C1GALT1/C1GALT1_chp1"/>
</dbReference>
<dbReference type="EMBL" id="JABSTV010001246">
    <property type="protein sequence ID" value="KAH7976801.1"/>
    <property type="molecule type" value="Genomic_DNA"/>
</dbReference>
<dbReference type="Proteomes" id="UP000821837">
    <property type="component" value="Chromosome 10"/>
</dbReference>
<comment type="similarity">
    <text evidence="2">Belongs to the glycosyltransferase 31 family. Beta3-Gal-T subfamily.</text>
</comment>
<comment type="caution">
    <text evidence="7">The sequence shown here is derived from an EMBL/GenBank/DDBJ whole genome shotgun (WGS) entry which is preliminary data.</text>
</comment>
<keyword evidence="8" id="KW-1185">Reference proteome</keyword>
<sequence>MSGGAGYVLSREALRRVVEQGMMQGKCRADGAGSEDAELGRCLMHVGVPPGDTRDALGRDRFFPLHVERYFWQDTLPYHWWIWKYAKYPVRLGWNCCSDTAVAIHYTKPEGMYLFEFFVYHVRVLGGLDERVHPRHPPIPELTL</sequence>
<evidence type="ECO:0000256" key="4">
    <source>
        <dbReference type="ARBA" id="ARBA00022968"/>
    </source>
</evidence>
<keyword evidence="3" id="KW-0812">Transmembrane</keyword>
<evidence type="ECO:0000313" key="7">
    <source>
        <dbReference type="EMBL" id="KAH7976801.1"/>
    </source>
</evidence>
<protein>
    <recommendedName>
        <fullName evidence="9">Glycoprotein-N-acetylgalactosamine 3-beta-galactosyltransferase 1</fullName>
    </recommendedName>
</protein>